<feature type="region of interest" description="Disordered" evidence="7">
    <location>
        <begin position="31"/>
        <end position="225"/>
    </location>
</feature>
<feature type="compositionally biased region" description="Basic and acidic residues" evidence="7">
    <location>
        <begin position="77"/>
        <end position="88"/>
    </location>
</feature>
<dbReference type="AlphaFoldDB" id="L8X4X6"/>
<feature type="compositionally biased region" description="Polar residues" evidence="7">
    <location>
        <begin position="34"/>
        <end position="43"/>
    </location>
</feature>
<comment type="function">
    <text evidence="6">Probably involved in transport through the plasma membrane.</text>
</comment>
<accession>L8X4X6</accession>
<dbReference type="GO" id="GO:0005886">
    <property type="term" value="C:plasma membrane"/>
    <property type="evidence" value="ECO:0007669"/>
    <property type="project" value="UniProtKB-SubCell"/>
</dbReference>
<keyword evidence="9" id="KW-1185">Reference proteome</keyword>
<feature type="transmembrane region" description="Helical" evidence="6">
    <location>
        <begin position="478"/>
        <end position="511"/>
    </location>
</feature>
<feature type="transmembrane region" description="Helical" evidence="6">
    <location>
        <begin position="385"/>
        <end position="403"/>
    </location>
</feature>
<evidence type="ECO:0000313" key="9">
    <source>
        <dbReference type="Proteomes" id="UP000011668"/>
    </source>
</evidence>
<feature type="transmembrane region" description="Helical" evidence="6">
    <location>
        <begin position="659"/>
        <end position="683"/>
    </location>
</feature>
<dbReference type="OrthoDB" id="420519at2759"/>
<dbReference type="EMBL" id="AFRT01000388">
    <property type="protein sequence ID" value="ELU44162.1"/>
    <property type="molecule type" value="Genomic_DNA"/>
</dbReference>
<feature type="transmembrane region" description="Helical" evidence="6">
    <location>
        <begin position="316"/>
        <end position="337"/>
    </location>
</feature>
<sequence>MPASFSTYASQFLSRSAVTNNESQPMFYSMAEGNESQFGLQDSTHSRRSAAELDDDGLPMLAGATTIFDNGENDDERESRTGDSEVDSRASTPQLPHGRARAPQLEVENPYLDEDELETIDDLMPPDSIPLIQSPPRSPSPRRQKPAAAGWLAHLSHSAHPGSSRHPRAAMSPPDPHFDSSSDEGSQASDSSEDLPLFPQSPALSQSYPHPTPPPPPTRRDQIDLGPSVTHIDLHESLLPRDGVERSVFTLPDPARTPYRKYNDPVWTAAWCTSILFSLIGSIVIIFFTNSHPKPDKLPASGHKPTTPFSTLTHTIPLLTLVVVLSSIFGYLYLILLRYFVKPVLTATALAAPLALLFAAVWAFGGSFMWDGDGVGETWGETVGLRLFSFLPLVVSVLLAGALYKRYKKLLRGVSAVSLSSSLILSYPPLLGLSVALLVAALVLSIPFLALIFRLLLVGAFERKGLDFTWKVKGWAWWMAVLVCAVWMWSWAVVRGILRASVAAVVASWYYAPPVAAPPLLQEATDTTRLALLRASGPALGSVCASALVLTLSRASSVFLRTVRRITTPAMLARAPIPLPPEAKAILINMIVSFGQAEVIGAILGWLSRFGDGEDVQILVGVSGDSVWGCARRVPRLVGARSILCDWLINGLTWFADRLLANVQLATAIALGVFASIGGYIFAAHALGDPTYAPLAAALFGAGTTVSVRFCVGIVDDAWRDSKKGRQGSVRRSSAQGHCITSHPYPALDTWCHVNASLAQLVERRQFEPDREHLFYSTVVCIRT</sequence>
<evidence type="ECO:0000313" key="8">
    <source>
        <dbReference type="EMBL" id="ELU44162.1"/>
    </source>
</evidence>
<gene>
    <name evidence="8" type="ORF">AG1IA_01797</name>
</gene>
<evidence type="ECO:0000256" key="1">
    <source>
        <dbReference type="ARBA" id="ARBA00004141"/>
    </source>
</evidence>
<dbReference type="Pfam" id="PF04515">
    <property type="entry name" value="Choline_transpo"/>
    <property type="match status" value="1"/>
</dbReference>
<comment type="caution">
    <text evidence="8">The sequence shown here is derived from an EMBL/GenBank/DDBJ whole genome shotgun (WGS) entry which is preliminary data.</text>
</comment>
<reference evidence="8 9" key="1">
    <citation type="journal article" date="2013" name="Nat. Commun.">
        <title>The evolution and pathogenic mechanisms of the rice sheath blight pathogen.</title>
        <authorList>
            <person name="Zheng A."/>
            <person name="Lin R."/>
            <person name="Xu L."/>
            <person name="Qin P."/>
            <person name="Tang C."/>
            <person name="Ai P."/>
            <person name="Zhang D."/>
            <person name="Liu Y."/>
            <person name="Sun Z."/>
            <person name="Feng H."/>
            <person name="Wang Y."/>
            <person name="Chen Y."/>
            <person name="Liang X."/>
            <person name="Fu R."/>
            <person name="Li Q."/>
            <person name="Zhang J."/>
            <person name="Yu X."/>
            <person name="Xie Z."/>
            <person name="Ding L."/>
            <person name="Guan P."/>
            <person name="Tang J."/>
            <person name="Liang Y."/>
            <person name="Wang S."/>
            <person name="Deng Q."/>
            <person name="Li S."/>
            <person name="Zhu J."/>
            <person name="Wang L."/>
            <person name="Liu H."/>
            <person name="Li P."/>
        </authorList>
    </citation>
    <scope>NUCLEOTIDE SEQUENCE [LARGE SCALE GENOMIC DNA]</scope>
    <source>
        <strain evidence="9">AG-1 IA</strain>
    </source>
</reference>
<organism evidence="8 9">
    <name type="scientific">Thanatephorus cucumeris (strain AG1-IA)</name>
    <name type="common">Rice sheath blight fungus</name>
    <name type="synonym">Rhizoctonia solani</name>
    <dbReference type="NCBI Taxonomy" id="983506"/>
    <lineage>
        <taxon>Eukaryota</taxon>
        <taxon>Fungi</taxon>
        <taxon>Dikarya</taxon>
        <taxon>Basidiomycota</taxon>
        <taxon>Agaricomycotina</taxon>
        <taxon>Agaricomycetes</taxon>
        <taxon>Cantharellales</taxon>
        <taxon>Ceratobasidiaceae</taxon>
        <taxon>Rhizoctonia</taxon>
        <taxon>Rhizoctonia solani AG-1</taxon>
    </lineage>
</organism>
<comment type="similarity">
    <text evidence="2 6">Belongs to the CTL (choline transporter-like) family.</text>
</comment>
<dbReference type="GO" id="GO:0022857">
    <property type="term" value="F:transmembrane transporter activity"/>
    <property type="evidence" value="ECO:0007669"/>
    <property type="project" value="UniProtKB-UniRule"/>
</dbReference>
<feature type="transmembrane region" description="Helical" evidence="6">
    <location>
        <begin position="266"/>
        <end position="288"/>
    </location>
</feature>
<dbReference type="STRING" id="983506.L8X4X6"/>
<keyword evidence="4 6" id="KW-1133">Transmembrane helix</keyword>
<feature type="transmembrane region" description="Helical" evidence="6">
    <location>
        <begin position="695"/>
        <end position="715"/>
    </location>
</feature>
<proteinExistence type="inferred from homology"/>
<dbReference type="Proteomes" id="UP000011668">
    <property type="component" value="Unassembled WGS sequence"/>
</dbReference>
<evidence type="ECO:0000256" key="6">
    <source>
        <dbReference type="RuleBase" id="RU368066"/>
    </source>
</evidence>
<evidence type="ECO:0000256" key="3">
    <source>
        <dbReference type="ARBA" id="ARBA00022692"/>
    </source>
</evidence>
<keyword evidence="5 6" id="KW-0472">Membrane</keyword>
<protein>
    <recommendedName>
        <fullName evidence="6">Protein PNS1</fullName>
    </recommendedName>
</protein>
<evidence type="ECO:0000256" key="4">
    <source>
        <dbReference type="ARBA" id="ARBA00022989"/>
    </source>
</evidence>
<comment type="subcellular location">
    <subcellularLocation>
        <location evidence="6">Cell membrane</location>
        <topology evidence="6">Multi-pass membrane protein</topology>
    </subcellularLocation>
    <subcellularLocation>
        <location evidence="1">Membrane</location>
        <topology evidence="1">Multi-pass membrane protein</topology>
    </subcellularLocation>
</comment>
<evidence type="ECO:0000256" key="5">
    <source>
        <dbReference type="ARBA" id="ARBA00023136"/>
    </source>
</evidence>
<evidence type="ECO:0000256" key="7">
    <source>
        <dbReference type="SAM" id="MobiDB-lite"/>
    </source>
</evidence>
<feature type="transmembrane region" description="Helical" evidence="6">
    <location>
        <begin position="410"/>
        <end position="427"/>
    </location>
</feature>
<dbReference type="OMA" id="LIVLWTW"/>
<feature type="compositionally biased region" description="Acidic residues" evidence="7">
    <location>
        <begin position="111"/>
        <end position="121"/>
    </location>
</feature>
<dbReference type="HOGENOM" id="CLU_008052_1_0_1"/>
<dbReference type="PANTHER" id="PTHR12385:SF88">
    <property type="entry name" value="CHOLINE TRANSPORTER-LIKE PROTEIN CTL1"/>
    <property type="match status" value="1"/>
</dbReference>
<feature type="transmembrane region" description="Helical" evidence="6">
    <location>
        <begin position="433"/>
        <end position="457"/>
    </location>
</feature>
<dbReference type="InterPro" id="IPR007603">
    <property type="entry name" value="Choline_transptr-like"/>
</dbReference>
<keyword evidence="3 6" id="KW-0812">Transmembrane</keyword>
<feature type="transmembrane region" description="Helical" evidence="6">
    <location>
        <begin position="531"/>
        <end position="552"/>
    </location>
</feature>
<name>L8X4X6_THACA</name>
<feature type="transmembrane region" description="Helical" evidence="6">
    <location>
        <begin position="344"/>
        <end position="365"/>
    </location>
</feature>
<evidence type="ECO:0000256" key="2">
    <source>
        <dbReference type="ARBA" id="ARBA00007168"/>
    </source>
</evidence>
<dbReference type="PANTHER" id="PTHR12385">
    <property type="entry name" value="CHOLINE TRANSPORTER-LIKE (SLC FAMILY 44)"/>
    <property type="match status" value="1"/>
</dbReference>